<dbReference type="PANTHER" id="PTHR47967">
    <property type="entry name" value="OS07G0603500 PROTEIN-RELATED"/>
    <property type="match status" value="1"/>
</dbReference>
<dbReference type="InterPro" id="IPR051708">
    <property type="entry name" value="Plant_Aspart_Prot_A1"/>
</dbReference>
<comment type="similarity">
    <text evidence="1">Belongs to the peptidase A1 family.</text>
</comment>
<evidence type="ECO:0000256" key="6">
    <source>
        <dbReference type="SAM" id="SignalP"/>
    </source>
</evidence>
<evidence type="ECO:0000256" key="4">
    <source>
        <dbReference type="ARBA" id="ARBA00022801"/>
    </source>
</evidence>
<dbReference type="GO" id="GO:0006508">
    <property type="term" value="P:proteolysis"/>
    <property type="evidence" value="ECO:0007669"/>
    <property type="project" value="UniProtKB-KW"/>
</dbReference>
<dbReference type="EMBL" id="BQKI01000015">
    <property type="protein sequence ID" value="GJN08036.1"/>
    <property type="molecule type" value="Genomic_DNA"/>
</dbReference>
<evidence type="ECO:0000256" key="2">
    <source>
        <dbReference type="ARBA" id="ARBA00022670"/>
    </source>
</evidence>
<evidence type="ECO:0000256" key="1">
    <source>
        <dbReference type="ARBA" id="ARBA00007447"/>
    </source>
</evidence>
<dbReference type="InterPro" id="IPR032799">
    <property type="entry name" value="TAXi_C"/>
</dbReference>
<feature type="domain" description="Peptidase A1" evidence="7">
    <location>
        <begin position="80"/>
        <end position="427"/>
    </location>
</feature>
<dbReference type="SUPFAM" id="SSF50630">
    <property type="entry name" value="Acid proteases"/>
    <property type="match status" value="1"/>
</dbReference>
<evidence type="ECO:0000256" key="3">
    <source>
        <dbReference type="ARBA" id="ARBA00022750"/>
    </source>
</evidence>
<reference evidence="8" key="1">
    <citation type="journal article" date="2018" name="DNA Res.">
        <title>Multiple hybrid de novo genome assembly of finger millet, an orphan allotetraploid crop.</title>
        <authorList>
            <person name="Hatakeyama M."/>
            <person name="Aluri S."/>
            <person name="Balachadran M.T."/>
            <person name="Sivarajan S.R."/>
            <person name="Patrignani A."/>
            <person name="Gruter S."/>
            <person name="Poveda L."/>
            <person name="Shimizu-Inatsugi R."/>
            <person name="Baeten J."/>
            <person name="Francoijs K.J."/>
            <person name="Nataraja K.N."/>
            <person name="Reddy Y.A.N."/>
            <person name="Phadnis S."/>
            <person name="Ravikumar R.L."/>
            <person name="Schlapbach R."/>
            <person name="Sreeman S.M."/>
            <person name="Shimizu K.K."/>
        </authorList>
    </citation>
    <scope>NUCLEOTIDE SEQUENCE</scope>
</reference>
<dbReference type="GO" id="GO:0004190">
    <property type="term" value="F:aspartic-type endopeptidase activity"/>
    <property type="evidence" value="ECO:0007669"/>
    <property type="project" value="UniProtKB-KW"/>
</dbReference>
<evidence type="ECO:0000313" key="9">
    <source>
        <dbReference type="Proteomes" id="UP001054889"/>
    </source>
</evidence>
<dbReference type="InterPro" id="IPR032861">
    <property type="entry name" value="TAXi_N"/>
</dbReference>
<dbReference type="PROSITE" id="PS51767">
    <property type="entry name" value="PEPTIDASE_A1"/>
    <property type="match status" value="1"/>
</dbReference>
<feature type="chain" id="PRO_5043495561" description="Peptidase A1 domain-containing protein" evidence="6">
    <location>
        <begin position="20"/>
        <end position="434"/>
    </location>
</feature>
<evidence type="ECO:0000256" key="5">
    <source>
        <dbReference type="ARBA" id="ARBA00023180"/>
    </source>
</evidence>
<dbReference type="GO" id="GO:0005576">
    <property type="term" value="C:extracellular region"/>
    <property type="evidence" value="ECO:0007669"/>
    <property type="project" value="TreeGrafter"/>
</dbReference>
<dbReference type="FunFam" id="2.40.70.10:FF:000029">
    <property type="entry name" value="Aspartyl protease family protein"/>
    <property type="match status" value="1"/>
</dbReference>
<dbReference type="PANTHER" id="PTHR47967:SF31">
    <property type="entry name" value="ASPARTYL PROTEASE FAMILY PROTEIN"/>
    <property type="match status" value="1"/>
</dbReference>
<keyword evidence="5" id="KW-0325">Glycoprotein</keyword>
<dbReference type="Proteomes" id="UP001054889">
    <property type="component" value="Unassembled WGS sequence"/>
</dbReference>
<keyword evidence="6" id="KW-0732">Signal</keyword>
<feature type="signal peptide" evidence="6">
    <location>
        <begin position="1"/>
        <end position="19"/>
    </location>
</feature>
<proteinExistence type="inferred from homology"/>
<comment type="caution">
    <text evidence="8">The sequence shown here is derived from an EMBL/GenBank/DDBJ whole genome shotgun (WGS) entry which is preliminary data.</text>
</comment>
<keyword evidence="9" id="KW-1185">Reference proteome</keyword>
<protein>
    <recommendedName>
        <fullName evidence="7">Peptidase A1 domain-containing protein</fullName>
    </recommendedName>
</protein>
<dbReference type="CDD" id="cd05476">
    <property type="entry name" value="pepsin_A_like_plant"/>
    <property type="match status" value="1"/>
</dbReference>
<reference evidence="8" key="2">
    <citation type="submission" date="2021-12" db="EMBL/GenBank/DDBJ databases">
        <title>Resequencing data analysis of finger millet.</title>
        <authorList>
            <person name="Hatakeyama M."/>
            <person name="Aluri S."/>
            <person name="Balachadran M.T."/>
            <person name="Sivarajan S.R."/>
            <person name="Poveda L."/>
            <person name="Shimizu-Inatsugi R."/>
            <person name="Schlapbach R."/>
            <person name="Sreeman S.M."/>
            <person name="Shimizu K.K."/>
        </authorList>
    </citation>
    <scope>NUCLEOTIDE SEQUENCE</scope>
</reference>
<evidence type="ECO:0000313" key="8">
    <source>
        <dbReference type="EMBL" id="GJN08036.1"/>
    </source>
</evidence>
<dbReference type="InterPro" id="IPR033121">
    <property type="entry name" value="PEPTIDASE_A1"/>
</dbReference>
<keyword evidence="3" id="KW-0064">Aspartyl protease</keyword>
<gene>
    <name evidence="8" type="primary">ga25921</name>
    <name evidence="8" type="ORF">PR202_ga25921</name>
</gene>
<dbReference type="InterPro" id="IPR021109">
    <property type="entry name" value="Peptidase_aspartic_dom_sf"/>
</dbReference>
<evidence type="ECO:0000259" key="7">
    <source>
        <dbReference type="PROSITE" id="PS51767"/>
    </source>
</evidence>
<sequence>MHKLVLLVAALATISSTNAASSAVRMQLMHTDAGRGLTPRDLLHRMAQRSRARAERLLSQGASVPVTPGKLNNGVPDTEYLAHFSIGTPAAQPVQLTLDSGSDLIWTQCLPCVSCFHQALPVFNASLSSTFAELPCDSAACQDLPATSCRAGGSSKADDQPCRYGYSYGDGSLTFGRLVADTFAFAAGAAVPAMAFGCGLNNTGIFKSNETGIVGFGRGPLSLPSQLKVDNFSYCFTDITGSAPSPVLLGVPANVFSRDPSAVHTTPFIQNPARPSLYYLYLKGITVGSTILPIPESRFALTNNGTGGTIIDSGTCMTTFPPDVYKLVHDAFIAQARLHVFNNATATPLCFTSPPGTRPNVPRLILHLDGATLDLPRENYMFELQDADVSVTCLAVNSGGAMTIIGNYQQQNMHVLYDLANNKMSFVPAQCDMV</sequence>
<name>A0AAV5DCL8_ELECO</name>
<dbReference type="Pfam" id="PF14543">
    <property type="entry name" value="TAXi_N"/>
    <property type="match status" value="1"/>
</dbReference>
<organism evidence="8 9">
    <name type="scientific">Eleusine coracana subsp. coracana</name>
    <dbReference type="NCBI Taxonomy" id="191504"/>
    <lineage>
        <taxon>Eukaryota</taxon>
        <taxon>Viridiplantae</taxon>
        <taxon>Streptophyta</taxon>
        <taxon>Embryophyta</taxon>
        <taxon>Tracheophyta</taxon>
        <taxon>Spermatophyta</taxon>
        <taxon>Magnoliopsida</taxon>
        <taxon>Liliopsida</taxon>
        <taxon>Poales</taxon>
        <taxon>Poaceae</taxon>
        <taxon>PACMAD clade</taxon>
        <taxon>Chloridoideae</taxon>
        <taxon>Cynodonteae</taxon>
        <taxon>Eleusininae</taxon>
        <taxon>Eleusine</taxon>
    </lineage>
</organism>
<keyword evidence="2" id="KW-0645">Protease</keyword>
<keyword evidence="4" id="KW-0378">Hydrolase</keyword>
<dbReference type="Pfam" id="PF14541">
    <property type="entry name" value="TAXi_C"/>
    <property type="match status" value="1"/>
</dbReference>
<dbReference type="InterPro" id="IPR034161">
    <property type="entry name" value="Pepsin-like_plant"/>
</dbReference>
<dbReference type="AlphaFoldDB" id="A0AAV5DCL8"/>
<dbReference type="Gene3D" id="2.40.70.10">
    <property type="entry name" value="Acid Proteases"/>
    <property type="match status" value="2"/>
</dbReference>
<accession>A0AAV5DCL8</accession>